<feature type="transmembrane region" description="Helical" evidence="1">
    <location>
        <begin position="35"/>
        <end position="54"/>
    </location>
</feature>
<organism evidence="2 3">
    <name type="scientific">Streptococcus ratti FA-1 = DSM 20564</name>
    <dbReference type="NCBI Taxonomy" id="699248"/>
    <lineage>
        <taxon>Bacteria</taxon>
        <taxon>Bacillati</taxon>
        <taxon>Bacillota</taxon>
        <taxon>Bacilli</taxon>
        <taxon>Lactobacillales</taxon>
        <taxon>Streptococcaceae</taxon>
        <taxon>Streptococcus</taxon>
    </lineage>
</organism>
<evidence type="ECO:0000313" key="3">
    <source>
        <dbReference type="Proteomes" id="UP000007815"/>
    </source>
</evidence>
<sequence>MIIKDEKTRRLMTLLSWLLLATSLALIEWSNSKIIATIIFILITAMALFSFFSIKKAEEKNNERDQKANDSIANTRENQTRKIIYLLSWFVLATVTAVIIWRYSKIIAALVFILITAMALFSFFSIKKAEMKNNKD</sequence>
<evidence type="ECO:0008006" key="4">
    <source>
        <dbReference type="Google" id="ProtNLM"/>
    </source>
</evidence>
<name>A0ABP2R087_STRRT</name>
<proteinExistence type="predicted"/>
<comment type="caution">
    <text evidence="2">The sequence shown here is derived from an EMBL/GenBank/DDBJ whole genome shotgun (WGS) entry which is preliminary data.</text>
</comment>
<evidence type="ECO:0000313" key="2">
    <source>
        <dbReference type="EMBL" id="EJN94572.1"/>
    </source>
</evidence>
<reference evidence="2 3" key="1">
    <citation type="submission" date="2009-12" db="EMBL/GenBank/DDBJ databases">
        <authorList>
            <person name="Lefebure T."/>
            <person name="Cornejo O.E."/>
            <person name="Pavinski Bitar P.D."/>
            <person name="Lang P."/>
            <person name="Stanhope M.J."/>
        </authorList>
    </citation>
    <scope>NUCLEOTIDE SEQUENCE [LARGE SCALE GENOMIC DNA]</scope>
    <source>
        <strain evidence="2 3">FA-1</strain>
    </source>
</reference>
<feature type="transmembrane region" description="Helical" evidence="1">
    <location>
        <begin position="83"/>
        <end position="101"/>
    </location>
</feature>
<keyword evidence="1" id="KW-0472">Membrane</keyword>
<gene>
    <name evidence="2" type="ORF">SRA_08541</name>
</gene>
<keyword evidence="3" id="KW-1185">Reference proteome</keyword>
<dbReference type="Proteomes" id="UP000007815">
    <property type="component" value="Unassembled WGS sequence"/>
</dbReference>
<evidence type="ECO:0000256" key="1">
    <source>
        <dbReference type="SAM" id="Phobius"/>
    </source>
</evidence>
<dbReference type="RefSeq" id="WP_003089710.1">
    <property type="nucleotide sequence ID" value="NZ_AJTZ01000005.1"/>
</dbReference>
<protein>
    <recommendedName>
        <fullName evidence="4">DUF2178 domain-containing protein</fullName>
    </recommendedName>
</protein>
<feature type="transmembrane region" description="Helical" evidence="1">
    <location>
        <begin position="107"/>
        <end position="126"/>
    </location>
</feature>
<keyword evidence="1" id="KW-1133">Transmembrane helix</keyword>
<accession>A0ABP2R087</accession>
<keyword evidence="1" id="KW-0812">Transmembrane</keyword>
<dbReference type="EMBL" id="AJTZ01000005">
    <property type="protein sequence ID" value="EJN94572.1"/>
    <property type="molecule type" value="Genomic_DNA"/>
</dbReference>